<feature type="region of interest" description="Disordered" evidence="3">
    <location>
        <begin position="932"/>
        <end position="951"/>
    </location>
</feature>
<dbReference type="HOGENOM" id="CLU_002060_1_0_1"/>
<feature type="compositionally biased region" description="Low complexity" evidence="3">
    <location>
        <begin position="341"/>
        <end position="359"/>
    </location>
</feature>
<feature type="region of interest" description="Disordered" evidence="3">
    <location>
        <begin position="341"/>
        <end position="374"/>
    </location>
</feature>
<evidence type="ECO:0000256" key="3">
    <source>
        <dbReference type="SAM" id="MobiDB-lite"/>
    </source>
</evidence>
<evidence type="ECO:0000313" key="5">
    <source>
        <dbReference type="EMBL" id="KDN39153.1"/>
    </source>
</evidence>
<reference evidence="5 6" key="1">
    <citation type="submission" date="2014-05" db="EMBL/GenBank/DDBJ databases">
        <title>Draft genome sequence of a rare smut relative, Tilletiaria anomala UBC 951.</title>
        <authorList>
            <consortium name="DOE Joint Genome Institute"/>
            <person name="Toome M."/>
            <person name="Kuo A."/>
            <person name="Henrissat B."/>
            <person name="Lipzen A."/>
            <person name="Tritt A."/>
            <person name="Yoshinaga Y."/>
            <person name="Zane M."/>
            <person name="Barry K."/>
            <person name="Grigoriev I.V."/>
            <person name="Spatafora J.W."/>
            <person name="Aimea M.C."/>
        </authorList>
    </citation>
    <scope>NUCLEOTIDE SEQUENCE [LARGE SCALE GENOMIC DNA]</scope>
    <source>
        <strain evidence="5 6">UBC 951</strain>
    </source>
</reference>
<evidence type="ECO:0000259" key="4">
    <source>
        <dbReference type="Pfam" id="PF07064"/>
    </source>
</evidence>
<feature type="compositionally biased region" description="Polar residues" evidence="3">
    <location>
        <begin position="1349"/>
        <end position="1358"/>
    </location>
</feature>
<dbReference type="Proteomes" id="UP000027361">
    <property type="component" value="Unassembled WGS sequence"/>
</dbReference>
<dbReference type="Gene3D" id="2.130.10.10">
    <property type="entry name" value="YVTN repeat-like/Quinoprotein amine dehydrogenase"/>
    <property type="match status" value="1"/>
</dbReference>
<gene>
    <name evidence="5" type="ORF">K437DRAFT_276090</name>
</gene>
<proteinExistence type="predicted"/>
<protein>
    <submittedName>
        <fullName evidence="5">RIC1-domain-containing protein</fullName>
    </submittedName>
</protein>
<keyword evidence="2" id="KW-0472">Membrane</keyword>
<dbReference type="PANTHER" id="PTHR22746">
    <property type="entry name" value="RAB6A-GEF COMPLEX PARTNER PROTEIN 1"/>
    <property type="match status" value="1"/>
</dbReference>
<accession>A0A066VFS2</accession>
<dbReference type="Pfam" id="PF07064">
    <property type="entry name" value="RIC1"/>
    <property type="match status" value="1"/>
</dbReference>
<dbReference type="GeneID" id="25266689"/>
<feature type="region of interest" description="Disordered" evidence="3">
    <location>
        <begin position="1223"/>
        <end position="1274"/>
    </location>
</feature>
<dbReference type="GO" id="GO:0006886">
    <property type="term" value="P:intracellular protein transport"/>
    <property type="evidence" value="ECO:0007669"/>
    <property type="project" value="InterPro"/>
</dbReference>
<evidence type="ECO:0000313" key="6">
    <source>
        <dbReference type="Proteomes" id="UP000027361"/>
    </source>
</evidence>
<evidence type="ECO:0000256" key="2">
    <source>
        <dbReference type="ARBA" id="ARBA00023136"/>
    </source>
</evidence>
<evidence type="ECO:0000256" key="1">
    <source>
        <dbReference type="ARBA" id="ARBA00004370"/>
    </source>
</evidence>
<dbReference type="Pfam" id="PF25440">
    <property type="entry name" value="Beta-prop_RIC1_2nd"/>
    <property type="match status" value="1"/>
</dbReference>
<name>A0A066VFS2_TILAU</name>
<dbReference type="InParanoid" id="A0A066VFS2"/>
<comment type="subcellular location">
    <subcellularLocation>
        <location evidence="1">Membrane</location>
    </subcellularLocation>
</comment>
<feature type="region of interest" description="Disordered" evidence="3">
    <location>
        <begin position="1344"/>
        <end position="1387"/>
    </location>
</feature>
<dbReference type="GO" id="GO:0034066">
    <property type="term" value="C:Ric1-Rgp1 guanyl-nucleotide exchange factor complex"/>
    <property type="evidence" value="ECO:0007669"/>
    <property type="project" value="InterPro"/>
</dbReference>
<dbReference type="PANTHER" id="PTHR22746:SF10">
    <property type="entry name" value="GUANINE NUCLEOTIDE EXCHANGE FACTOR SUBUNIT RIC1"/>
    <property type="match status" value="1"/>
</dbReference>
<feature type="region of interest" description="Disordered" evidence="3">
    <location>
        <begin position="39"/>
        <end position="86"/>
    </location>
</feature>
<dbReference type="EMBL" id="JMSN01000108">
    <property type="protein sequence ID" value="KDN39153.1"/>
    <property type="molecule type" value="Genomic_DNA"/>
</dbReference>
<sequence length="1387" mass="151849">MYWPVFSARRLHLSPAGLHQLPPATEEEAAAAQVLAQANGPPTAATTSGFPLEVPNGAGPSSAGPSASFGRSFQNCAQDGGGPEDQEELVDVARSRNGAHWISLSPYTIAVWSTRPSQVIAALRRTRKSVDEYGENVKVQWRPNGLGLVIETSKSFLLLYNVSFLTPAIFSYVPPSGTGAKSATSNELFTPTPAALQAVFHLSPGEHASVKYGDGSPAGTRGRGNLNGMENGAGNSGSSNAEMCELRFSMALKIDAGLGCCAPTESQLIVATLNPPAVQAIPWPDAPSSISGAAKRQALAAGKSRASIEEAERQAQPATRTSLISRLDWIQLSAVSRESNASLNGSSSASASTSTSVPAADEDTDPPGLQEATHPQEVYVRQIEHSRAMDLFVWITSDGRAHAAHLDVDANCSSGFWEGRSFHGLQRLQLRRRASGVSVAGPEESSKQRQTSFSDLKAGKLDIKGKQPALDAEVPEEKRAVQSAVNARFSLIAIGLQDGTVAIYSYRSPDRVPLQTHILSLRQSYKSTASYLTTGPVTSLSWTSDGHALAVAWENGWAVWSTYGKLMGCSLRESWTGMHKKFMDTFLFGAKRLFWGLGNTELYFLARKKEDRAFDPDNQLFVLPFAKSTIAGQHSPDNTRYAFVQLDDSLLVYRGSDQPDVSIINPESDIWHHIKIPQAYIASNWPIRYACISSDGKLIAVAGRRGLAHYSTVSGRWKTYTKLQQEQSFAIRGGMQWFHHVLLAACDFGDEYQIRMYSRDLELENSQLLHLERVSSPVLLTSLFEDSLLVYTADNTFYHYLITTTTDSIRLKLCGSITFDGVVGEPSRVRGMSWMVPPSQQEFGDPIDDLTVAAIIFLIDGKLILLRPRRLGQDEEEVAYDMQVLADQIEFYWTHLKGIGGLENSLWGYDGNSVKVWLNALALDQPRRIAISNSEMDDSEGPSDAEDEGQHDGYKTIEESVTLGLDFYPLCVLMEKGIIIGVDPDMSLRKTLDFVIFRSSTNTHLFLQQVLRNLLKKRHVRHAVAFASHYSQLVYFAHAMEILLHDVLEDEADAEGLKSLPAGTDGNRGTDENAKRLLPLVIDFLDHFDDALRVVVNCARKTELTRWGYLFSYAGNPTDLFEKCLERDELRVAASYLLVLHSLESVEESTVMTVRLLRRAASKKKWALCKDLLRFLRSVDDTGDMVRNAIVQAGLLEGTSADVTTSTLNMDNEHCIEGVTPRAATSSRMGSPSIVIDPAPLLQRSTSAPNALDPTLEEEEEPDDGQTVLDYGSPRENSLFGDTVLLHPSAADSHLKGSPSKSKRISVQRRVSVPIVQSSNENPSTNSPVSGFGMSLSRVGLRSSDRLVSPQQVRSLLSPNMGPGRSNSPHPVTSASPTRTVEEFVIE</sequence>
<feature type="compositionally biased region" description="Polar residues" evidence="3">
    <location>
        <begin position="1365"/>
        <end position="1379"/>
    </location>
</feature>
<dbReference type="RefSeq" id="XP_013240934.1">
    <property type="nucleotide sequence ID" value="XM_013385480.1"/>
</dbReference>
<dbReference type="FunCoup" id="A0A066VFS2">
    <property type="interactions" value="108"/>
</dbReference>
<comment type="caution">
    <text evidence="5">The sequence shown here is derived from an EMBL/GenBank/DDBJ whole genome shotgun (WGS) entry which is preliminary data.</text>
</comment>
<dbReference type="InterPro" id="IPR009771">
    <property type="entry name" value="RIC1_C"/>
</dbReference>
<organism evidence="5 6">
    <name type="scientific">Tilletiaria anomala (strain ATCC 24038 / CBS 436.72 / UBC 951)</name>
    <dbReference type="NCBI Taxonomy" id="1037660"/>
    <lineage>
        <taxon>Eukaryota</taxon>
        <taxon>Fungi</taxon>
        <taxon>Dikarya</taxon>
        <taxon>Basidiomycota</taxon>
        <taxon>Ustilaginomycotina</taxon>
        <taxon>Exobasidiomycetes</taxon>
        <taxon>Georgefischeriales</taxon>
        <taxon>Tilletiariaceae</taxon>
        <taxon>Tilletiaria</taxon>
    </lineage>
</organism>
<feature type="compositionally biased region" description="Acidic residues" evidence="3">
    <location>
        <begin position="935"/>
        <end position="947"/>
    </location>
</feature>
<keyword evidence="6" id="KW-1185">Reference proteome</keyword>
<feature type="domain" description="RIC1 C-terminal alpha solenoid region" evidence="4">
    <location>
        <begin position="1008"/>
        <end position="1193"/>
    </location>
</feature>
<feature type="compositionally biased region" description="Low complexity" evidence="3">
    <location>
        <begin position="55"/>
        <end position="68"/>
    </location>
</feature>
<dbReference type="GO" id="GO:0042147">
    <property type="term" value="P:retrograde transport, endosome to Golgi"/>
    <property type="evidence" value="ECO:0007669"/>
    <property type="project" value="TreeGrafter"/>
</dbReference>
<dbReference type="OMA" id="HENANGG"/>
<dbReference type="InterPro" id="IPR040096">
    <property type="entry name" value="Ric1"/>
</dbReference>
<feature type="compositionally biased region" description="Acidic residues" evidence="3">
    <location>
        <begin position="1255"/>
        <end position="1264"/>
    </location>
</feature>
<dbReference type="STRING" id="1037660.A0A066VFS2"/>
<dbReference type="OrthoDB" id="67540at2759"/>
<dbReference type="SUPFAM" id="SSF82171">
    <property type="entry name" value="DPP6 N-terminal domain-like"/>
    <property type="match status" value="1"/>
</dbReference>
<dbReference type="GO" id="GO:0000139">
    <property type="term" value="C:Golgi membrane"/>
    <property type="evidence" value="ECO:0007669"/>
    <property type="project" value="TreeGrafter"/>
</dbReference>
<dbReference type="GO" id="GO:0005829">
    <property type="term" value="C:cytosol"/>
    <property type="evidence" value="ECO:0007669"/>
    <property type="project" value="TreeGrafter"/>
</dbReference>
<dbReference type="InterPro" id="IPR015943">
    <property type="entry name" value="WD40/YVTN_repeat-like_dom_sf"/>
</dbReference>